<evidence type="ECO:0000256" key="1">
    <source>
        <dbReference type="SAM" id="MobiDB-lite"/>
    </source>
</evidence>
<feature type="compositionally biased region" description="Basic residues" evidence="1">
    <location>
        <begin position="1"/>
        <end position="13"/>
    </location>
</feature>
<feature type="compositionally biased region" description="Polar residues" evidence="1">
    <location>
        <begin position="23"/>
        <end position="36"/>
    </location>
</feature>
<feature type="region of interest" description="Disordered" evidence="1">
    <location>
        <begin position="1"/>
        <end position="36"/>
    </location>
</feature>
<dbReference type="AlphaFoldDB" id="A0A7S2X6Z2"/>
<evidence type="ECO:0000313" key="3">
    <source>
        <dbReference type="EMBL" id="CAD9749035.1"/>
    </source>
</evidence>
<reference evidence="3" key="1">
    <citation type="submission" date="2021-01" db="EMBL/GenBank/DDBJ databases">
        <authorList>
            <person name="Corre E."/>
            <person name="Pelletier E."/>
            <person name="Niang G."/>
            <person name="Scheremetjew M."/>
            <person name="Finn R."/>
            <person name="Kale V."/>
            <person name="Holt S."/>
            <person name="Cochrane G."/>
            <person name="Meng A."/>
            <person name="Brown T."/>
            <person name="Cohen L."/>
        </authorList>
    </citation>
    <scope>NUCLEOTIDE SEQUENCE</scope>
    <source>
        <strain evidence="3">CCMP622</strain>
    </source>
</reference>
<keyword evidence="2" id="KW-1133">Transmembrane helix</keyword>
<feature type="region of interest" description="Disordered" evidence="1">
    <location>
        <begin position="102"/>
        <end position="172"/>
    </location>
</feature>
<organism evidence="3">
    <name type="scientific">Lotharella oceanica</name>
    <dbReference type="NCBI Taxonomy" id="641309"/>
    <lineage>
        <taxon>Eukaryota</taxon>
        <taxon>Sar</taxon>
        <taxon>Rhizaria</taxon>
        <taxon>Cercozoa</taxon>
        <taxon>Chlorarachniophyceae</taxon>
        <taxon>Lotharella</taxon>
    </lineage>
</organism>
<gene>
    <name evidence="3" type="ORF">LSP00402_LOCUS2525</name>
</gene>
<feature type="transmembrane region" description="Helical" evidence="2">
    <location>
        <begin position="332"/>
        <end position="350"/>
    </location>
</feature>
<protein>
    <submittedName>
        <fullName evidence="3">Uncharacterized protein</fullName>
    </submittedName>
</protein>
<proteinExistence type="predicted"/>
<evidence type="ECO:0000256" key="2">
    <source>
        <dbReference type="SAM" id="Phobius"/>
    </source>
</evidence>
<keyword evidence="2" id="KW-0812">Transmembrane</keyword>
<feature type="compositionally biased region" description="Basic and acidic residues" evidence="1">
    <location>
        <begin position="287"/>
        <end position="297"/>
    </location>
</feature>
<sequence>MKTRSLSRGRKRSAGAVRKSAPGGSTTSKRARTFSSTIMEKPNEIYEFLEEVNALVGLPDGVIQDAVSKLNRYGVAARHEMEEVDQLLMSLLEIDPRLHMPIIKAMGKESPKKRRGTPKKKRRATPSKKTRGTPSHKRPKSSAASTKKKKMRRKSSISDPRKHADGKLSWNQFQKIHKGKNITSTIWQAYRNGEYLGGPFKTAELISFEDYKERREKYRKEASREEYDNWRVLVKFYNDNNSKAGSLDTNEDDDDEEGNVEAVDTGIEPKDEDDVALVEEGNFVEEGQGRQKDEKHTPIVYAASSEQEEPAGNEDVPSLRSGLVKRMTQPQIYFAIAAIAACLLLLRTFVDVQ</sequence>
<feature type="compositionally biased region" description="Basic residues" evidence="1">
    <location>
        <begin position="111"/>
        <end position="155"/>
    </location>
</feature>
<feature type="region of interest" description="Disordered" evidence="1">
    <location>
        <begin position="285"/>
        <end position="316"/>
    </location>
</feature>
<name>A0A7S2X6Z2_9EUKA</name>
<dbReference type="EMBL" id="HBHP01004022">
    <property type="protein sequence ID" value="CAD9749035.1"/>
    <property type="molecule type" value="Transcribed_RNA"/>
</dbReference>
<keyword evidence="2" id="KW-0472">Membrane</keyword>
<accession>A0A7S2X6Z2</accession>